<protein>
    <submittedName>
        <fullName evidence="2">Uncharacterized protein</fullName>
    </submittedName>
</protein>
<proteinExistence type="predicted"/>
<organism evidence="2">
    <name type="scientific">Fagus sylvatica</name>
    <name type="common">Beechnut</name>
    <dbReference type="NCBI Taxonomy" id="28930"/>
    <lineage>
        <taxon>Eukaryota</taxon>
        <taxon>Viridiplantae</taxon>
        <taxon>Streptophyta</taxon>
        <taxon>Embryophyta</taxon>
        <taxon>Tracheophyta</taxon>
        <taxon>Spermatophyta</taxon>
        <taxon>Magnoliopsida</taxon>
        <taxon>eudicotyledons</taxon>
        <taxon>Gunneridae</taxon>
        <taxon>Pentapetalae</taxon>
        <taxon>rosids</taxon>
        <taxon>fabids</taxon>
        <taxon>Fagales</taxon>
        <taxon>Fagaceae</taxon>
        <taxon>Fagus</taxon>
    </lineage>
</organism>
<dbReference type="AlphaFoldDB" id="A0A2N9HVP4"/>
<feature type="coiled-coil region" evidence="1">
    <location>
        <begin position="15"/>
        <end position="131"/>
    </location>
</feature>
<keyword evidence="1" id="KW-0175">Coiled coil</keyword>
<accession>A0A2N9HVP4</accession>
<evidence type="ECO:0000313" key="2">
    <source>
        <dbReference type="EMBL" id="SPD15803.1"/>
    </source>
</evidence>
<dbReference type="EMBL" id="OIVN01004161">
    <property type="protein sequence ID" value="SPD15803.1"/>
    <property type="molecule type" value="Genomic_DNA"/>
</dbReference>
<evidence type="ECO:0000256" key="1">
    <source>
        <dbReference type="SAM" id="Coils"/>
    </source>
</evidence>
<sequence length="144" mass="17243">MLKKVGDVNCSAHSLDSDKRILEQLKEENHELRKRFEKKEGEVLGELLHDLLYERDKYKSLETQLDKAQQKIEELNKEQESLIDIFAEERDRRENEETNLKKKLQDANSTIQELRDKIRQLEKMQSSVSNQNVEYLSTIRKRER</sequence>
<name>A0A2N9HVP4_FAGSY</name>
<reference evidence="2" key="1">
    <citation type="submission" date="2018-02" db="EMBL/GenBank/DDBJ databases">
        <authorList>
            <person name="Cohen D.B."/>
            <person name="Kent A.D."/>
        </authorList>
    </citation>
    <scope>NUCLEOTIDE SEQUENCE</scope>
</reference>
<gene>
    <name evidence="2" type="ORF">FSB_LOCUS43685</name>
</gene>